<dbReference type="Proteomes" id="UP000013776">
    <property type="component" value="Unassembled WGS sequence"/>
</dbReference>
<sequence length="360" mass="39672">MTSRPPRGRQKPRKDAAQSQLPLKVVVRRLPPNLPENIFHTSIASWHKAIEWSDYVTGKLASSRVKCDIFSRAYLKFRKHADLLDFIKRYHGHPFVSSEGRQFRACAEVAPFQKVPKLHGNSAKSKDSLCGTLDQDPEFLAFQESLKTITPHKKDVEVAPSKITPLIEHLRAQKLKNEAKVKARKAKENLAKSKGQEEKKKTQTQANGTSTKPLKVGTSGKGQQVKNTTNSDAEPKGTDSKQSSKRSSKNRGKNVETDKQGPSINGKTATKTDNQTTKVATVKPSPLAQQRLASKPKNAAINSRPPIEDAKSVKPKKNKKKENTKGLAPRESKSSQERSAPVDISGPTPAEMAALNRGKT</sequence>
<dbReference type="STRING" id="1097556.R4XDF6"/>
<name>R4XDF6_TAPDE</name>
<protein>
    <recommendedName>
        <fullName evidence="6">UPF3 domain-containing protein</fullName>
    </recommendedName>
</protein>
<evidence type="ECO:0000256" key="2">
    <source>
        <dbReference type="ARBA" id="ARBA00005991"/>
    </source>
</evidence>
<dbReference type="PANTHER" id="PTHR13112:SF0">
    <property type="entry name" value="FI21285P1"/>
    <property type="match status" value="1"/>
</dbReference>
<dbReference type="GO" id="GO:0045727">
    <property type="term" value="P:positive regulation of translation"/>
    <property type="evidence" value="ECO:0007669"/>
    <property type="project" value="TreeGrafter"/>
</dbReference>
<feature type="compositionally biased region" description="Polar residues" evidence="5">
    <location>
        <begin position="221"/>
        <end position="232"/>
    </location>
</feature>
<feature type="compositionally biased region" description="Polar residues" evidence="5">
    <location>
        <begin position="260"/>
        <end position="279"/>
    </location>
</feature>
<evidence type="ECO:0000259" key="6">
    <source>
        <dbReference type="Pfam" id="PF03467"/>
    </source>
</evidence>
<keyword evidence="4" id="KW-0539">Nucleus</keyword>
<dbReference type="CDD" id="cd12455">
    <property type="entry name" value="RRM_like_Smg4_UPF3"/>
    <property type="match status" value="1"/>
</dbReference>
<feature type="compositionally biased region" description="Basic and acidic residues" evidence="5">
    <location>
        <begin position="177"/>
        <end position="201"/>
    </location>
</feature>
<proteinExistence type="inferred from homology"/>
<dbReference type="InterPro" id="IPR005120">
    <property type="entry name" value="UPF3_dom"/>
</dbReference>
<evidence type="ECO:0000256" key="1">
    <source>
        <dbReference type="ARBA" id="ARBA00004123"/>
    </source>
</evidence>
<dbReference type="InterPro" id="IPR039722">
    <property type="entry name" value="Upf3"/>
</dbReference>
<reference evidence="7 8" key="1">
    <citation type="journal article" date="2013" name="MBio">
        <title>Genome sequencing of the plant pathogen Taphrina deformans, the causal agent of peach leaf curl.</title>
        <authorList>
            <person name="Cisse O.H."/>
            <person name="Almeida J.M.G.C.F."/>
            <person name="Fonseca A."/>
            <person name="Kumar A.A."/>
            <person name="Salojaervi J."/>
            <person name="Overmyer K."/>
            <person name="Hauser P.M."/>
            <person name="Pagni M."/>
        </authorList>
    </citation>
    <scope>NUCLEOTIDE SEQUENCE [LARGE SCALE GENOMIC DNA]</scope>
    <source>
        <strain evidence="8">PYCC 5710 / ATCC 11124 / CBS 356.35 / IMI 108563 / JCM 9778 / NBRC 8474</strain>
    </source>
</reference>
<evidence type="ECO:0000313" key="8">
    <source>
        <dbReference type="Proteomes" id="UP000013776"/>
    </source>
</evidence>
<keyword evidence="3" id="KW-0866">Nonsense-mediated mRNA decay</keyword>
<evidence type="ECO:0000256" key="3">
    <source>
        <dbReference type="ARBA" id="ARBA00023161"/>
    </source>
</evidence>
<accession>R4XDF6</accession>
<dbReference type="GO" id="GO:0005730">
    <property type="term" value="C:nucleolus"/>
    <property type="evidence" value="ECO:0007669"/>
    <property type="project" value="TreeGrafter"/>
</dbReference>
<dbReference type="Gene3D" id="3.30.70.330">
    <property type="match status" value="1"/>
</dbReference>
<dbReference type="PANTHER" id="PTHR13112">
    <property type="entry name" value="UPF3 REGULATOR OF NONSENSE TRANSCRIPTS-LIKE PROTEIN"/>
    <property type="match status" value="1"/>
</dbReference>
<evidence type="ECO:0000256" key="5">
    <source>
        <dbReference type="SAM" id="MobiDB-lite"/>
    </source>
</evidence>
<dbReference type="GO" id="GO:0005737">
    <property type="term" value="C:cytoplasm"/>
    <property type="evidence" value="ECO:0007669"/>
    <property type="project" value="TreeGrafter"/>
</dbReference>
<feature type="compositionally biased region" description="Basic and acidic residues" evidence="5">
    <location>
        <begin position="321"/>
        <end position="336"/>
    </location>
</feature>
<dbReference type="GO" id="GO:0003729">
    <property type="term" value="F:mRNA binding"/>
    <property type="evidence" value="ECO:0007669"/>
    <property type="project" value="TreeGrafter"/>
</dbReference>
<organism evidence="7 8">
    <name type="scientific">Taphrina deformans (strain PYCC 5710 / ATCC 11124 / CBS 356.35 / IMI 108563 / JCM 9778 / NBRC 8474)</name>
    <name type="common">Peach leaf curl fungus</name>
    <name type="synonym">Lalaria deformans</name>
    <dbReference type="NCBI Taxonomy" id="1097556"/>
    <lineage>
        <taxon>Eukaryota</taxon>
        <taxon>Fungi</taxon>
        <taxon>Dikarya</taxon>
        <taxon>Ascomycota</taxon>
        <taxon>Taphrinomycotina</taxon>
        <taxon>Taphrinomycetes</taxon>
        <taxon>Taphrinales</taxon>
        <taxon>Taphrinaceae</taxon>
        <taxon>Taphrina</taxon>
    </lineage>
</organism>
<dbReference type="EMBL" id="CAHR02000188">
    <property type="protein sequence ID" value="CCG83911.1"/>
    <property type="molecule type" value="Genomic_DNA"/>
</dbReference>
<feature type="compositionally biased region" description="Basic residues" evidence="5">
    <location>
        <begin position="243"/>
        <end position="252"/>
    </location>
</feature>
<dbReference type="InterPro" id="IPR035979">
    <property type="entry name" value="RBD_domain_sf"/>
</dbReference>
<dbReference type="AlphaFoldDB" id="R4XDF6"/>
<feature type="domain" description="UPF3" evidence="6">
    <location>
        <begin position="23"/>
        <end position="174"/>
    </location>
</feature>
<gene>
    <name evidence="7" type="ORF">TAPDE_004248</name>
</gene>
<dbReference type="eggNOG" id="KOG1295">
    <property type="taxonomic scope" value="Eukaryota"/>
</dbReference>
<dbReference type="Pfam" id="PF03467">
    <property type="entry name" value="Smg4_UPF3"/>
    <property type="match status" value="1"/>
</dbReference>
<dbReference type="SUPFAM" id="SSF54928">
    <property type="entry name" value="RNA-binding domain, RBD"/>
    <property type="match status" value="1"/>
</dbReference>
<comment type="subcellular location">
    <subcellularLocation>
        <location evidence="1">Nucleus</location>
    </subcellularLocation>
</comment>
<evidence type="ECO:0000313" key="7">
    <source>
        <dbReference type="EMBL" id="CCG83911.1"/>
    </source>
</evidence>
<dbReference type="InterPro" id="IPR012677">
    <property type="entry name" value="Nucleotide-bd_a/b_plait_sf"/>
</dbReference>
<feature type="region of interest" description="Disordered" evidence="5">
    <location>
        <begin position="177"/>
        <end position="360"/>
    </location>
</feature>
<dbReference type="VEuPathDB" id="FungiDB:TAPDE_004248"/>
<dbReference type="GO" id="GO:0000184">
    <property type="term" value="P:nuclear-transcribed mRNA catabolic process, nonsense-mediated decay"/>
    <property type="evidence" value="ECO:0007669"/>
    <property type="project" value="UniProtKB-KW"/>
</dbReference>
<comment type="similarity">
    <text evidence="2">Belongs to the RENT3 family.</text>
</comment>
<dbReference type="OrthoDB" id="18087at2759"/>
<keyword evidence="8" id="KW-1185">Reference proteome</keyword>
<comment type="caution">
    <text evidence="7">The sequence shown here is derived from an EMBL/GenBank/DDBJ whole genome shotgun (WGS) entry which is preliminary data.</text>
</comment>
<evidence type="ECO:0000256" key="4">
    <source>
        <dbReference type="ARBA" id="ARBA00023242"/>
    </source>
</evidence>